<dbReference type="InterPro" id="IPR036396">
    <property type="entry name" value="Cyt_P450_sf"/>
</dbReference>
<evidence type="ECO:0000256" key="7">
    <source>
        <dbReference type="ARBA" id="ARBA00022989"/>
    </source>
</evidence>
<keyword evidence="5" id="KW-0812">Transmembrane</keyword>
<dbReference type="InterPro" id="IPR017972">
    <property type="entry name" value="Cyt_P450_CS"/>
</dbReference>
<dbReference type="KEGG" id="jcu:105635375"/>
<keyword evidence="14" id="KW-0732">Signal</keyword>
<dbReference type="FunFam" id="1.10.630.10:FF:000011">
    <property type="entry name" value="Cytochrome P450 83B1"/>
    <property type="match status" value="1"/>
</dbReference>
<dbReference type="EMBL" id="KK914420">
    <property type="protein sequence ID" value="KDP36954.1"/>
    <property type="molecule type" value="Genomic_DNA"/>
</dbReference>
<accession>A0A067KYL3</accession>
<keyword evidence="16" id="KW-1185">Reference proteome</keyword>
<evidence type="ECO:0000256" key="10">
    <source>
        <dbReference type="ARBA" id="ARBA00023033"/>
    </source>
</evidence>
<dbReference type="PROSITE" id="PS00086">
    <property type="entry name" value="CYTOCHROME_P450"/>
    <property type="match status" value="1"/>
</dbReference>
<comment type="similarity">
    <text evidence="3 13">Belongs to the cytochrome P450 family.</text>
</comment>
<evidence type="ECO:0008006" key="17">
    <source>
        <dbReference type="Google" id="ProtNLM"/>
    </source>
</evidence>
<dbReference type="GO" id="GO:0005506">
    <property type="term" value="F:iron ion binding"/>
    <property type="evidence" value="ECO:0007669"/>
    <property type="project" value="InterPro"/>
</dbReference>
<evidence type="ECO:0000256" key="1">
    <source>
        <dbReference type="ARBA" id="ARBA00001971"/>
    </source>
</evidence>
<proteinExistence type="inferred from homology"/>
<evidence type="ECO:0000256" key="8">
    <source>
        <dbReference type="ARBA" id="ARBA00023002"/>
    </source>
</evidence>
<dbReference type="CDD" id="cd11072">
    <property type="entry name" value="CYP71-like"/>
    <property type="match status" value="1"/>
</dbReference>
<sequence>MALFIFFALALPIFLLFLLQKHKTNKNNLLHLPPGPRGLPLIGNLHQFDNSAPHRYLWQLSQKYGPLLSLRLGFLPVLVVSSANMAKEILKTHDLIFCSRPSFRGQQKLSYDGLDLAFAPYNTYWREMRKICIVHLFNSNRSQSFYPIRESEVSHMIDKISKLAAASKPINLSEAMMCLTSTIICRVAFGKRYEEEVGNSNTEGSRFQELLKETQALFTSFFVSDYFPFLGFIDKFTRLIHRLEKNFREFDIFYQQIIQEHLDPNRLKPEQEDILDVLLQIWKDRSSKTDLTLDHIKALLMNVFVGGTDTSAATVVWAMTFLMKNPLAMKKAQEEVRSVVGNKGFVNEEDTQHLSYMKAVIKETMRLQPTVPLLIARESSQYCCLDGHDIPAKTAVYVNAWAIGRDPEVWENPEEFCPERFVGNSIDLKGQDYELIPFGAGRRICPGMFMGLANVELSLANLLYKFDWEMPVGMKKEDLDMEAQPGITMHKRNALSLMARKYV</sequence>
<name>A0A067KYL3_JATCU</name>
<feature type="chain" id="PRO_5001640042" description="Cytochrome P450" evidence="14">
    <location>
        <begin position="27"/>
        <end position="503"/>
    </location>
</feature>
<dbReference type="Proteomes" id="UP000027138">
    <property type="component" value="Unassembled WGS sequence"/>
</dbReference>
<dbReference type="GO" id="GO:0016020">
    <property type="term" value="C:membrane"/>
    <property type="evidence" value="ECO:0007669"/>
    <property type="project" value="UniProtKB-SubCell"/>
</dbReference>
<dbReference type="SUPFAM" id="SSF48264">
    <property type="entry name" value="Cytochrome P450"/>
    <property type="match status" value="1"/>
</dbReference>
<keyword evidence="4 12" id="KW-0349">Heme</keyword>
<dbReference type="PRINTS" id="PR00385">
    <property type="entry name" value="P450"/>
</dbReference>
<dbReference type="AlphaFoldDB" id="A0A067KYL3"/>
<dbReference type="PRINTS" id="PR00463">
    <property type="entry name" value="EP450I"/>
</dbReference>
<keyword evidence="6 12" id="KW-0479">Metal-binding</keyword>
<keyword evidence="11" id="KW-0472">Membrane</keyword>
<protein>
    <recommendedName>
        <fullName evidence="17">Cytochrome P450</fullName>
    </recommendedName>
</protein>
<evidence type="ECO:0000256" key="14">
    <source>
        <dbReference type="SAM" id="SignalP"/>
    </source>
</evidence>
<dbReference type="GO" id="GO:0004497">
    <property type="term" value="F:monooxygenase activity"/>
    <property type="evidence" value="ECO:0007669"/>
    <property type="project" value="UniProtKB-KW"/>
</dbReference>
<dbReference type="PANTHER" id="PTHR47955:SF22">
    <property type="entry name" value="CYTOCHROME P450 83B1-LIKE"/>
    <property type="match status" value="1"/>
</dbReference>
<dbReference type="OrthoDB" id="1544769at2759"/>
<evidence type="ECO:0000256" key="5">
    <source>
        <dbReference type="ARBA" id="ARBA00022692"/>
    </source>
</evidence>
<dbReference type="GO" id="GO:0016705">
    <property type="term" value="F:oxidoreductase activity, acting on paired donors, with incorporation or reduction of molecular oxygen"/>
    <property type="evidence" value="ECO:0007669"/>
    <property type="project" value="InterPro"/>
</dbReference>
<evidence type="ECO:0000256" key="2">
    <source>
        <dbReference type="ARBA" id="ARBA00004167"/>
    </source>
</evidence>
<evidence type="ECO:0000256" key="3">
    <source>
        <dbReference type="ARBA" id="ARBA00010617"/>
    </source>
</evidence>
<dbReference type="Pfam" id="PF00067">
    <property type="entry name" value="p450"/>
    <property type="match status" value="1"/>
</dbReference>
<dbReference type="InterPro" id="IPR001128">
    <property type="entry name" value="Cyt_P450"/>
</dbReference>
<feature type="signal peptide" evidence="14">
    <location>
        <begin position="1"/>
        <end position="26"/>
    </location>
</feature>
<comment type="cofactor">
    <cofactor evidence="1 12">
        <name>heme</name>
        <dbReference type="ChEBI" id="CHEBI:30413"/>
    </cofactor>
</comment>
<dbReference type="Gene3D" id="1.10.630.10">
    <property type="entry name" value="Cytochrome P450"/>
    <property type="match status" value="1"/>
</dbReference>
<evidence type="ECO:0000256" key="6">
    <source>
        <dbReference type="ARBA" id="ARBA00022723"/>
    </source>
</evidence>
<keyword evidence="7" id="KW-1133">Transmembrane helix</keyword>
<keyword evidence="10 13" id="KW-0503">Monooxygenase</keyword>
<reference evidence="15 16" key="1">
    <citation type="journal article" date="2014" name="PLoS ONE">
        <title>Global Analysis of Gene Expression Profiles in Physic Nut (Jatropha curcas L.) Seedlings Exposed to Salt Stress.</title>
        <authorList>
            <person name="Zhang L."/>
            <person name="Zhang C."/>
            <person name="Wu P."/>
            <person name="Chen Y."/>
            <person name="Li M."/>
            <person name="Jiang H."/>
            <person name="Wu G."/>
        </authorList>
    </citation>
    <scope>NUCLEOTIDE SEQUENCE [LARGE SCALE GENOMIC DNA]</scope>
    <source>
        <strain evidence="16">cv. GZQX0401</strain>
        <tissue evidence="15">Young leaves</tissue>
    </source>
</reference>
<keyword evidence="8 13" id="KW-0560">Oxidoreductase</keyword>
<organism evidence="15 16">
    <name type="scientific">Jatropha curcas</name>
    <name type="common">Barbados nut</name>
    <dbReference type="NCBI Taxonomy" id="180498"/>
    <lineage>
        <taxon>Eukaryota</taxon>
        <taxon>Viridiplantae</taxon>
        <taxon>Streptophyta</taxon>
        <taxon>Embryophyta</taxon>
        <taxon>Tracheophyta</taxon>
        <taxon>Spermatophyta</taxon>
        <taxon>Magnoliopsida</taxon>
        <taxon>eudicotyledons</taxon>
        <taxon>Gunneridae</taxon>
        <taxon>Pentapetalae</taxon>
        <taxon>rosids</taxon>
        <taxon>fabids</taxon>
        <taxon>Malpighiales</taxon>
        <taxon>Euphorbiaceae</taxon>
        <taxon>Crotonoideae</taxon>
        <taxon>Jatropheae</taxon>
        <taxon>Jatropha</taxon>
    </lineage>
</organism>
<feature type="binding site" description="axial binding residue" evidence="12">
    <location>
        <position position="445"/>
    </location>
    <ligand>
        <name>heme</name>
        <dbReference type="ChEBI" id="CHEBI:30413"/>
    </ligand>
    <ligandPart>
        <name>Fe</name>
        <dbReference type="ChEBI" id="CHEBI:18248"/>
    </ligandPart>
</feature>
<evidence type="ECO:0000313" key="15">
    <source>
        <dbReference type="EMBL" id="KDP36954.1"/>
    </source>
</evidence>
<dbReference type="InterPro" id="IPR002401">
    <property type="entry name" value="Cyt_P450_E_grp-I"/>
</dbReference>
<dbReference type="GO" id="GO:0020037">
    <property type="term" value="F:heme binding"/>
    <property type="evidence" value="ECO:0007669"/>
    <property type="project" value="InterPro"/>
</dbReference>
<gene>
    <name evidence="15" type="ORF">JCGZ_08245</name>
</gene>
<evidence type="ECO:0000313" key="16">
    <source>
        <dbReference type="Proteomes" id="UP000027138"/>
    </source>
</evidence>
<comment type="subcellular location">
    <subcellularLocation>
        <location evidence="2">Membrane</location>
        <topology evidence="2">Single-pass membrane protein</topology>
    </subcellularLocation>
</comment>
<evidence type="ECO:0000256" key="4">
    <source>
        <dbReference type="ARBA" id="ARBA00022617"/>
    </source>
</evidence>
<evidence type="ECO:0000256" key="9">
    <source>
        <dbReference type="ARBA" id="ARBA00023004"/>
    </source>
</evidence>
<evidence type="ECO:0000256" key="12">
    <source>
        <dbReference type="PIRSR" id="PIRSR602401-1"/>
    </source>
</evidence>
<keyword evidence="9 12" id="KW-0408">Iron</keyword>
<dbReference type="PANTHER" id="PTHR47955">
    <property type="entry name" value="CYTOCHROME P450 FAMILY 71 PROTEIN"/>
    <property type="match status" value="1"/>
</dbReference>
<evidence type="ECO:0000256" key="11">
    <source>
        <dbReference type="ARBA" id="ARBA00023136"/>
    </source>
</evidence>
<evidence type="ECO:0000256" key="13">
    <source>
        <dbReference type="RuleBase" id="RU000461"/>
    </source>
</evidence>